<dbReference type="GO" id="GO:0005886">
    <property type="term" value="C:plasma membrane"/>
    <property type="evidence" value="ECO:0007669"/>
    <property type="project" value="UniProtKB-SubCell"/>
</dbReference>
<evidence type="ECO:0000313" key="12">
    <source>
        <dbReference type="Proteomes" id="UP000081671"/>
    </source>
</evidence>
<feature type="transmembrane region" description="Helical" evidence="10">
    <location>
        <begin position="25"/>
        <end position="49"/>
    </location>
</feature>
<keyword evidence="2" id="KW-1003">Cell membrane</keyword>
<dbReference type="GeneID" id="105989058"/>
<dbReference type="CTD" id="116534"/>
<dbReference type="PANTHER" id="PTHR11334">
    <property type="entry name" value="MAS-RELATED G-PROTEIN COUPLED RECEPTOR"/>
    <property type="match status" value="1"/>
</dbReference>
<feature type="transmembrane region" description="Helical" evidence="10">
    <location>
        <begin position="178"/>
        <end position="201"/>
    </location>
</feature>
<feature type="transmembrane region" description="Helical" evidence="10">
    <location>
        <begin position="61"/>
        <end position="81"/>
    </location>
</feature>
<gene>
    <name evidence="13" type="primary">Mrgpre</name>
</gene>
<dbReference type="FunFam" id="1.20.1070.10:FF:000193">
    <property type="entry name" value="Mas-related G-protein coupled receptor member E"/>
    <property type="match status" value="1"/>
</dbReference>
<reference evidence="13" key="1">
    <citation type="submission" date="2025-08" db="UniProtKB">
        <authorList>
            <consortium name="RefSeq"/>
        </authorList>
    </citation>
    <scope>IDENTIFICATION</scope>
    <source>
        <tissue evidence="13">Kidney</tissue>
    </source>
</reference>
<dbReference type="InterPro" id="IPR000276">
    <property type="entry name" value="GPCR_Rhodpsn"/>
</dbReference>
<evidence type="ECO:0000256" key="5">
    <source>
        <dbReference type="ARBA" id="ARBA00023040"/>
    </source>
</evidence>
<keyword evidence="4 10" id="KW-1133">Transmembrane helix</keyword>
<dbReference type="Proteomes" id="UP000081671">
    <property type="component" value="Unplaced"/>
</dbReference>
<evidence type="ECO:0000256" key="4">
    <source>
        <dbReference type="ARBA" id="ARBA00022989"/>
    </source>
</evidence>
<comment type="similarity">
    <text evidence="9">Belongs to the G-protein coupled receptor 1 family. Mas subfamily.</text>
</comment>
<proteinExistence type="inferred from homology"/>
<dbReference type="RefSeq" id="XP_012876321.1">
    <property type="nucleotide sequence ID" value="XM_013020867.1"/>
</dbReference>
<dbReference type="Pfam" id="PF00001">
    <property type="entry name" value="7tm_1"/>
    <property type="match status" value="1"/>
</dbReference>
<feature type="domain" description="G-protein coupled receptors family 1 profile" evidence="11">
    <location>
        <begin position="41"/>
        <end position="269"/>
    </location>
</feature>
<sequence>MMEGRDARRDLESALSQDSDMPFNLAMLSLTELLGLGGLLGNGAVLWLLSRHVYRNPFSIYLLDVACADLLFLGCHMVAMVPDLLPGRLHFPYLLQASLSTLRFFCYLVGLGLLAAISTEQCLDALFPAWYLCRRPRYLATCVCALTWVLCLLLDLLLSGSCTLVFGAPSGRLCGALWLATAALLGALCCVLCGSSLLLLLRTERGPQRAQPRGFPALVLLAALLFLFCGLPFGIYWLSGSLHWRIPPHFYHFSFLLASVHSAAKPAVYFGLGSAPGQRLREPLRRVLQRALGDEAELGAHRDASRRGLVDIAV</sequence>
<dbReference type="GO" id="GO:0004930">
    <property type="term" value="F:G protein-coupled receptor activity"/>
    <property type="evidence" value="ECO:0007669"/>
    <property type="project" value="UniProtKB-KW"/>
</dbReference>
<evidence type="ECO:0000256" key="7">
    <source>
        <dbReference type="ARBA" id="ARBA00023170"/>
    </source>
</evidence>
<dbReference type="InterPro" id="IPR017452">
    <property type="entry name" value="GPCR_Rhodpsn_7TM"/>
</dbReference>
<dbReference type="OrthoDB" id="9896011at2759"/>
<keyword evidence="8" id="KW-0807">Transducer</keyword>
<dbReference type="SUPFAM" id="SSF81321">
    <property type="entry name" value="Family A G protein-coupled receptor-like"/>
    <property type="match status" value="1"/>
</dbReference>
<evidence type="ECO:0000256" key="3">
    <source>
        <dbReference type="ARBA" id="ARBA00022692"/>
    </source>
</evidence>
<dbReference type="InParanoid" id="A0A1S3FII2"/>
<evidence type="ECO:0000256" key="9">
    <source>
        <dbReference type="ARBA" id="ARBA00061394"/>
    </source>
</evidence>
<protein>
    <submittedName>
        <fullName evidence="13">Mas-related G-protein coupled receptor member E</fullName>
    </submittedName>
</protein>
<evidence type="ECO:0000256" key="6">
    <source>
        <dbReference type="ARBA" id="ARBA00023136"/>
    </source>
</evidence>
<organism evidence="12 13">
    <name type="scientific">Dipodomys ordii</name>
    <name type="common">Ord's kangaroo rat</name>
    <dbReference type="NCBI Taxonomy" id="10020"/>
    <lineage>
        <taxon>Eukaryota</taxon>
        <taxon>Metazoa</taxon>
        <taxon>Chordata</taxon>
        <taxon>Craniata</taxon>
        <taxon>Vertebrata</taxon>
        <taxon>Euteleostomi</taxon>
        <taxon>Mammalia</taxon>
        <taxon>Eutheria</taxon>
        <taxon>Euarchontoglires</taxon>
        <taxon>Glires</taxon>
        <taxon>Rodentia</taxon>
        <taxon>Castorimorpha</taxon>
        <taxon>Heteromyidae</taxon>
        <taxon>Dipodomyinae</taxon>
        <taxon>Dipodomys</taxon>
    </lineage>
</organism>
<comment type="subcellular location">
    <subcellularLocation>
        <location evidence="1">Cell membrane</location>
        <topology evidence="1">Multi-pass membrane protein</topology>
    </subcellularLocation>
</comment>
<evidence type="ECO:0000313" key="13">
    <source>
        <dbReference type="RefSeq" id="XP_012876321.1"/>
    </source>
</evidence>
<dbReference type="PANTHER" id="PTHR11334:SF26">
    <property type="entry name" value="MAS-RELATED G-PROTEIN COUPLED RECEPTOR MEMBER E"/>
    <property type="match status" value="1"/>
</dbReference>
<keyword evidence="6 10" id="KW-0472">Membrane</keyword>
<dbReference type="InterPro" id="IPR026230">
    <property type="entry name" value="MRGPCRE"/>
</dbReference>
<dbReference type="Gene3D" id="1.20.1070.10">
    <property type="entry name" value="Rhodopsin 7-helix transmembrane proteins"/>
    <property type="match status" value="1"/>
</dbReference>
<evidence type="ECO:0000256" key="8">
    <source>
        <dbReference type="ARBA" id="ARBA00023224"/>
    </source>
</evidence>
<dbReference type="PRINTS" id="PR02111">
    <property type="entry name" value="MRGPCRE"/>
</dbReference>
<keyword evidence="5" id="KW-0297">G-protein coupled receptor</keyword>
<dbReference type="AlphaFoldDB" id="A0A1S3FII2"/>
<feature type="transmembrane region" description="Helical" evidence="10">
    <location>
        <begin position="250"/>
        <end position="272"/>
    </location>
</feature>
<evidence type="ECO:0000256" key="10">
    <source>
        <dbReference type="SAM" id="Phobius"/>
    </source>
</evidence>
<feature type="transmembrane region" description="Helical" evidence="10">
    <location>
        <begin position="93"/>
        <end position="117"/>
    </location>
</feature>
<dbReference type="PROSITE" id="PS50262">
    <property type="entry name" value="G_PROTEIN_RECEP_F1_2"/>
    <property type="match status" value="1"/>
</dbReference>
<evidence type="ECO:0000256" key="1">
    <source>
        <dbReference type="ARBA" id="ARBA00004651"/>
    </source>
</evidence>
<feature type="transmembrane region" description="Helical" evidence="10">
    <location>
        <begin position="213"/>
        <end position="238"/>
    </location>
</feature>
<dbReference type="PRINTS" id="PR02108">
    <property type="entry name" value="MRGPCRFAMILY"/>
</dbReference>
<keyword evidence="3 10" id="KW-0812">Transmembrane</keyword>
<evidence type="ECO:0000256" key="2">
    <source>
        <dbReference type="ARBA" id="ARBA00022475"/>
    </source>
</evidence>
<keyword evidence="7 13" id="KW-0675">Receptor</keyword>
<keyword evidence="12" id="KW-1185">Reference proteome</keyword>
<dbReference type="InterPro" id="IPR026234">
    <property type="entry name" value="MRGPCRFAMILY"/>
</dbReference>
<accession>A0A1S3FII2</accession>
<name>A0A1S3FII2_DIPOR</name>
<feature type="transmembrane region" description="Helical" evidence="10">
    <location>
        <begin position="138"/>
        <end position="158"/>
    </location>
</feature>
<dbReference type="KEGG" id="dord:105989058"/>
<evidence type="ECO:0000259" key="11">
    <source>
        <dbReference type="PROSITE" id="PS50262"/>
    </source>
</evidence>